<protein>
    <recommendedName>
        <fullName evidence="2">ER-bound oxygenase mpaB/mpaB'/Rubber oxygenase catalytic domain-containing protein</fullName>
    </recommendedName>
</protein>
<keyword evidence="1" id="KW-0472">Membrane</keyword>
<dbReference type="PANTHER" id="PTHR37539:SF1">
    <property type="entry name" value="ER-BOUND OXYGENASE MPAB_MPAB'_RUBBER OXYGENASE CATALYTIC DOMAIN-CONTAINING PROTEIN"/>
    <property type="match status" value="1"/>
</dbReference>
<feature type="domain" description="ER-bound oxygenase mpaB/mpaB'/Rubber oxygenase catalytic" evidence="2">
    <location>
        <begin position="140"/>
        <end position="346"/>
    </location>
</feature>
<dbReference type="PANTHER" id="PTHR37539">
    <property type="entry name" value="SECRETED PROTEIN-RELATED"/>
    <property type="match status" value="1"/>
</dbReference>
<dbReference type="Proteomes" id="UP000053789">
    <property type="component" value="Unassembled WGS sequence"/>
</dbReference>
<proteinExistence type="predicted"/>
<evidence type="ECO:0000256" key="1">
    <source>
        <dbReference type="SAM" id="Phobius"/>
    </source>
</evidence>
<dbReference type="VEuPathDB" id="FungiDB:Z519_04954"/>
<dbReference type="InterPro" id="IPR037473">
    <property type="entry name" value="Lcp-like"/>
</dbReference>
<dbReference type="Pfam" id="PF09995">
    <property type="entry name" value="MPAB_Lcp_cat"/>
    <property type="match status" value="1"/>
</dbReference>
<dbReference type="GO" id="GO:0016491">
    <property type="term" value="F:oxidoreductase activity"/>
    <property type="evidence" value="ECO:0007669"/>
    <property type="project" value="InterPro"/>
</dbReference>
<dbReference type="AlphaFoldDB" id="A0A0D2IDX8"/>
<reference evidence="3" key="1">
    <citation type="submission" date="2015-01" db="EMBL/GenBank/DDBJ databases">
        <title>The Genome Sequence of Cladophialophora bantiana CBS 173.52.</title>
        <authorList>
            <consortium name="The Broad Institute Genomics Platform"/>
            <person name="Cuomo C."/>
            <person name="de Hoog S."/>
            <person name="Gorbushina A."/>
            <person name="Stielow B."/>
            <person name="Teixiera M."/>
            <person name="Abouelleil A."/>
            <person name="Chapman S.B."/>
            <person name="Priest M."/>
            <person name="Young S.K."/>
            <person name="Wortman J."/>
            <person name="Nusbaum C."/>
            <person name="Birren B."/>
        </authorList>
    </citation>
    <scope>NUCLEOTIDE SEQUENCE [LARGE SCALE GENOMIC DNA]</scope>
    <source>
        <strain evidence="3">CBS 173.52</strain>
    </source>
</reference>
<gene>
    <name evidence="3" type="ORF">Z519_04954</name>
</gene>
<keyword evidence="4" id="KW-1185">Reference proteome</keyword>
<evidence type="ECO:0000259" key="2">
    <source>
        <dbReference type="Pfam" id="PF09995"/>
    </source>
</evidence>
<keyword evidence="1" id="KW-0812">Transmembrane</keyword>
<feature type="transmembrane region" description="Helical" evidence="1">
    <location>
        <begin position="439"/>
        <end position="457"/>
    </location>
</feature>
<dbReference type="GeneID" id="27697882"/>
<accession>A0A0D2IDX8</accession>
<evidence type="ECO:0000313" key="4">
    <source>
        <dbReference type="Proteomes" id="UP000053789"/>
    </source>
</evidence>
<sequence>MTTTTASSRSDPRMREAWGYRFQWTDHHQAPNQYNHLKYMCDTLAEECVTILNEVPFSESRSEGEGEAPLRQSQSKRDLYALFCSHHHKNDKLQQLWDQVNTIPEWVDWDQIARGQDVFYRYGEANLTGLTYQSLLGGTASSRVTEVLARTGGFSIKSVWRRLLETTQFILECTNDLASIKPGGDGFASCLRVRFLHATVRQRILQIASRHPAYYSVEKCGVPVNDLDCIGTIAVFSATIIWQSLPRQGIFLRQQEILDYLALWRLVGYYMGTPTEFFSTPAKAKAIMESLYCYEYTPSAMSRLHANNIIWAVENTPPSYASRSYLEANARWLNGDKLADALELGRPGIYYRMLTAGQCLLLMITCYTCRAIPPLDRLRIKSFRRTVWSVLKSPDTGLESLTIFEFKYVPKFETDSKNQVAGALEDKRPKVFWTAERRICTTLVFMAVTSLIGLWTFGKAVSWTWRMLYPGMGLGLGSGWPRLRFWNRAWTT</sequence>
<evidence type="ECO:0000313" key="3">
    <source>
        <dbReference type="EMBL" id="KIW94974.1"/>
    </source>
</evidence>
<dbReference type="HOGENOM" id="CLU_042166_0_0_1"/>
<dbReference type="EMBL" id="KN846985">
    <property type="protein sequence ID" value="KIW94974.1"/>
    <property type="molecule type" value="Genomic_DNA"/>
</dbReference>
<name>A0A0D2IDX8_CLAB1</name>
<dbReference type="RefSeq" id="XP_016621643.1">
    <property type="nucleotide sequence ID" value="XM_016762696.1"/>
</dbReference>
<keyword evidence="1" id="KW-1133">Transmembrane helix</keyword>
<organism evidence="3 4">
    <name type="scientific">Cladophialophora bantiana (strain ATCC 10958 / CBS 173.52 / CDC B-1940 / NIH 8579)</name>
    <name type="common">Xylohypha bantiana</name>
    <dbReference type="NCBI Taxonomy" id="1442370"/>
    <lineage>
        <taxon>Eukaryota</taxon>
        <taxon>Fungi</taxon>
        <taxon>Dikarya</taxon>
        <taxon>Ascomycota</taxon>
        <taxon>Pezizomycotina</taxon>
        <taxon>Eurotiomycetes</taxon>
        <taxon>Chaetothyriomycetidae</taxon>
        <taxon>Chaetothyriales</taxon>
        <taxon>Herpotrichiellaceae</taxon>
        <taxon>Cladophialophora</taxon>
    </lineage>
</organism>
<dbReference type="OrthoDB" id="6361347at2759"/>
<dbReference type="InterPro" id="IPR018713">
    <property type="entry name" value="MPAB/Lcp_cat_dom"/>
</dbReference>